<dbReference type="EMBL" id="WVHS01000004">
    <property type="protein sequence ID" value="MXV17068.1"/>
    <property type="molecule type" value="Genomic_DNA"/>
</dbReference>
<dbReference type="Gene3D" id="1.50.10.10">
    <property type="match status" value="1"/>
</dbReference>
<evidence type="ECO:0000313" key="3">
    <source>
        <dbReference type="Proteomes" id="UP000451233"/>
    </source>
</evidence>
<protein>
    <submittedName>
        <fullName evidence="2">Uncharacterized protein</fullName>
    </submittedName>
</protein>
<dbReference type="InterPro" id="IPR052043">
    <property type="entry name" value="PolySaccharide_Degr_Enz"/>
</dbReference>
<dbReference type="InterPro" id="IPR012341">
    <property type="entry name" value="6hp_glycosidase-like_sf"/>
</dbReference>
<organism evidence="2 3">
    <name type="scientific">Hufsiella ginkgonis</name>
    <dbReference type="NCBI Taxonomy" id="2695274"/>
    <lineage>
        <taxon>Bacteria</taxon>
        <taxon>Pseudomonadati</taxon>
        <taxon>Bacteroidota</taxon>
        <taxon>Sphingobacteriia</taxon>
        <taxon>Sphingobacteriales</taxon>
        <taxon>Sphingobacteriaceae</taxon>
        <taxon>Hufsiella</taxon>
    </lineage>
</organism>
<dbReference type="InterPro" id="IPR010905">
    <property type="entry name" value="Glyco_hydro_88"/>
</dbReference>
<dbReference type="GO" id="GO:0016787">
    <property type="term" value="F:hydrolase activity"/>
    <property type="evidence" value="ECO:0007669"/>
    <property type="project" value="UniProtKB-KW"/>
</dbReference>
<comment type="caution">
    <text evidence="2">The sequence shown here is derived from an EMBL/GenBank/DDBJ whole genome shotgun (WGS) entry which is preliminary data.</text>
</comment>
<name>A0A7K1Y1W0_9SPHI</name>
<evidence type="ECO:0000313" key="2">
    <source>
        <dbReference type="EMBL" id="MXV17068.1"/>
    </source>
</evidence>
<dbReference type="PANTHER" id="PTHR33886:SF8">
    <property type="entry name" value="UNSATURATED RHAMNOGALACTURONAN HYDROLASE (EUROFUNG)"/>
    <property type="match status" value="1"/>
</dbReference>
<keyword evidence="3" id="KW-1185">Reference proteome</keyword>
<reference evidence="2 3" key="1">
    <citation type="submission" date="2019-11" db="EMBL/GenBank/DDBJ databases">
        <title>Pedobacter sp. HMF7056 Genome sequencing and assembly.</title>
        <authorList>
            <person name="Kang H."/>
            <person name="Kim H."/>
            <person name="Joh K."/>
        </authorList>
    </citation>
    <scope>NUCLEOTIDE SEQUENCE [LARGE SCALE GENOMIC DNA]</scope>
    <source>
        <strain evidence="2 3">HMF7056</strain>
    </source>
</reference>
<gene>
    <name evidence="2" type="ORF">GS398_17340</name>
</gene>
<sequence>MLTRPDSYQELSGTAIVTMTIARGLNNGWLSKEVYEKCARNGWEAIASAIETDGKVHICVGTMSSEDGSYYLTRPKIDDDSHEIIGLIFAGIEMEKLVGKTGRSE</sequence>
<dbReference type="PANTHER" id="PTHR33886">
    <property type="entry name" value="UNSATURATED RHAMNOGALACTURONAN HYDROLASE (EUROFUNG)"/>
    <property type="match status" value="1"/>
</dbReference>
<evidence type="ECO:0000256" key="1">
    <source>
        <dbReference type="ARBA" id="ARBA00022801"/>
    </source>
</evidence>
<proteinExistence type="predicted"/>
<dbReference type="AlphaFoldDB" id="A0A7K1Y1W0"/>
<dbReference type="GO" id="GO:0005975">
    <property type="term" value="P:carbohydrate metabolic process"/>
    <property type="evidence" value="ECO:0007669"/>
    <property type="project" value="InterPro"/>
</dbReference>
<dbReference type="SUPFAM" id="SSF48208">
    <property type="entry name" value="Six-hairpin glycosidases"/>
    <property type="match status" value="1"/>
</dbReference>
<dbReference type="Pfam" id="PF07470">
    <property type="entry name" value="Glyco_hydro_88"/>
    <property type="match status" value="1"/>
</dbReference>
<accession>A0A7K1Y1W0</accession>
<keyword evidence="1" id="KW-0378">Hydrolase</keyword>
<dbReference type="InterPro" id="IPR008928">
    <property type="entry name" value="6-hairpin_glycosidase_sf"/>
</dbReference>
<dbReference type="Proteomes" id="UP000451233">
    <property type="component" value="Unassembled WGS sequence"/>
</dbReference>